<dbReference type="KEGG" id="mend:L6E24_03025"/>
<dbReference type="Pfam" id="PF24336">
    <property type="entry name" value="DUF7504"/>
    <property type="match status" value="1"/>
</dbReference>
<organism evidence="1 2">
    <name type="scientific">Methanoplanus endosymbiosus</name>
    <dbReference type="NCBI Taxonomy" id="33865"/>
    <lineage>
        <taxon>Archaea</taxon>
        <taxon>Methanobacteriati</taxon>
        <taxon>Methanobacteriota</taxon>
        <taxon>Stenosarchaea group</taxon>
        <taxon>Methanomicrobia</taxon>
        <taxon>Methanomicrobiales</taxon>
        <taxon>Methanomicrobiaceae</taxon>
        <taxon>Methanoplanus</taxon>
    </lineage>
</organism>
<evidence type="ECO:0000313" key="2">
    <source>
        <dbReference type="Proteomes" id="UP001060368"/>
    </source>
</evidence>
<dbReference type="AlphaFoldDB" id="A0A9E7PMS2"/>
<reference evidence="1" key="1">
    <citation type="submission" date="2022-04" db="EMBL/GenBank/DDBJ databases">
        <title>Complete genome of Methanoplanus endosymbiosus DSM 3599.</title>
        <authorList>
            <person name="Chen S.-C."/>
            <person name="You Y.-T."/>
            <person name="Zhou Y.-Z."/>
            <person name="Lai M.-C."/>
        </authorList>
    </citation>
    <scope>NUCLEOTIDE SEQUENCE</scope>
    <source>
        <strain evidence="1">DSM 3599</strain>
    </source>
</reference>
<protein>
    <recommendedName>
        <fullName evidence="3">KaiC-like domain-containing protein</fullName>
    </recommendedName>
</protein>
<evidence type="ECO:0008006" key="3">
    <source>
        <dbReference type="Google" id="ProtNLM"/>
    </source>
</evidence>
<gene>
    <name evidence="1" type="ORF">L6E24_03025</name>
</gene>
<name>A0A9E7PMS2_9EURY</name>
<dbReference type="Gene3D" id="3.40.50.300">
    <property type="entry name" value="P-loop containing nucleotide triphosphate hydrolases"/>
    <property type="match status" value="1"/>
</dbReference>
<dbReference type="EMBL" id="CP096115">
    <property type="protein sequence ID" value="UUX93110.1"/>
    <property type="molecule type" value="Genomic_DNA"/>
</dbReference>
<dbReference type="InterPro" id="IPR027417">
    <property type="entry name" value="P-loop_NTPase"/>
</dbReference>
<keyword evidence="2" id="KW-1185">Reference proteome</keyword>
<evidence type="ECO:0000313" key="1">
    <source>
        <dbReference type="EMBL" id="UUX93110.1"/>
    </source>
</evidence>
<dbReference type="GeneID" id="74306634"/>
<sequence length="192" mass="21403">MEKINIFPDDNPGIMLAFITPENMRDTTIYLVKKASEIADQIIYLSVNQPAPYLNKQFKKSGIDVSKIYYIDTITKYAIGKPPDDFDQGTFLNTPSDLTGMSVAISECIKEYNKGKVVVCLDSVNAMLIHMPSKSVSKFIHFITSKMKVLNISGIYFAIEEGLDPVIISQLTVFSDSIFKTGNLPESPENTD</sequence>
<dbReference type="InterPro" id="IPR055927">
    <property type="entry name" value="DUF7504"/>
</dbReference>
<proteinExistence type="predicted"/>
<dbReference type="Proteomes" id="UP001060368">
    <property type="component" value="Chromosome"/>
</dbReference>
<accession>A0A9E7PMS2</accession>
<dbReference type="RefSeq" id="WP_257743251.1">
    <property type="nucleotide sequence ID" value="NZ_CP096115.1"/>
</dbReference>